<accession>A0A2Y9C1P2</accession>
<evidence type="ECO:0000313" key="3">
    <source>
        <dbReference type="EMBL" id="SSA34683.1"/>
    </source>
</evidence>
<evidence type="ECO:0000256" key="1">
    <source>
        <dbReference type="ARBA" id="ARBA00006738"/>
    </source>
</evidence>
<dbReference type="HAMAP" id="MF_00048">
    <property type="entry name" value="UPF0102"/>
    <property type="match status" value="1"/>
</dbReference>
<dbReference type="NCBIfam" id="TIGR00252">
    <property type="entry name" value="YraN family protein"/>
    <property type="match status" value="1"/>
</dbReference>
<proteinExistence type="inferred from homology"/>
<dbReference type="NCBIfam" id="NF009150">
    <property type="entry name" value="PRK12497.1-3"/>
    <property type="match status" value="1"/>
</dbReference>
<evidence type="ECO:0000313" key="4">
    <source>
        <dbReference type="Proteomes" id="UP000250028"/>
    </source>
</evidence>
<dbReference type="OrthoDB" id="9794876at2"/>
<dbReference type="GO" id="GO:0003676">
    <property type="term" value="F:nucleic acid binding"/>
    <property type="evidence" value="ECO:0007669"/>
    <property type="project" value="InterPro"/>
</dbReference>
<dbReference type="Gene3D" id="3.40.1350.10">
    <property type="match status" value="1"/>
</dbReference>
<evidence type="ECO:0000256" key="2">
    <source>
        <dbReference type="HAMAP-Rule" id="MF_00048"/>
    </source>
</evidence>
<name>A0A2Y9C1P2_9MICO</name>
<dbReference type="PANTHER" id="PTHR34039:SF1">
    <property type="entry name" value="UPF0102 PROTEIN YRAN"/>
    <property type="match status" value="1"/>
</dbReference>
<gene>
    <name evidence="3" type="ORF">SAMN04489750_2008</name>
</gene>
<dbReference type="GO" id="GO:0004519">
    <property type="term" value="F:endonuclease activity"/>
    <property type="evidence" value="ECO:0007669"/>
    <property type="project" value="UniProtKB-KW"/>
</dbReference>
<dbReference type="InterPro" id="IPR011335">
    <property type="entry name" value="Restrct_endonuc-II-like"/>
</dbReference>
<dbReference type="AlphaFoldDB" id="A0A2Y9C1P2"/>
<dbReference type="SUPFAM" id="SSF52980">
    <property type="entry name" value="Restriction endonuclease-like"/>
    <property type="match status" value="1"/>
</dbReference>
<keyword evidence="3" id="KW-0378">Hydrolase</keyword>
<reference evidence="4" key="1">
    <citation type="submission" date="2016-10" db="EMBL/GenBank/DDBJ databases">
        <authorList>
            <person name="Varghese N."/>
            <person name="Submissions S."/>
        </authorList>
    </citation>
    <scope>NUCLEOTIDE SEQUENCE [LARGE SCALE GENOMIC DNA]</scope>
    <source>
        <strain evidence="4">DSM 22951</strain>
    </source>
</reference>
<dbReference type="InterPro" id="IPR011856">
    <property type="entry name" value="tRNA_endonuc-like_dom_sf"/>
</dbReference>
<dbReference type="Proteomes" id="UP000250028">
    <property type="component" value="Unassembled WGS sequence"/>
</dbReference>
<dbReference type="CDD" id="cd20736">
    <property type="entry name" value="PoNe_Nuclease"/>
    <property type="match status" value="1"/>
</dbReference>
<dbReference type="InterPro" id="IPR003509">
    <property type="entry name" value="UPF0102_YraN-like"/>
</dbReference>
<sequence>MPVVICITSLSTGHHALAPVNGHSGGVPTQRATLGQWGERVAVRFLTDGGWQIIERNWRCRYGEIDLIVHDPRAGVVAFVEVKTRRSDAFGGPLAAVDHRKAARLRRLAGQWLQEHPHQAAVVRVDVVAVWHRAGQAPLVQHVIDIA</sequence>
<keyword evidence="4" id="KW-1185">Reference proteome</keyword>
<dbReference type="PANTHER" id="PTHR34039">
    <property type="entry name" value="UPF0102 PROTEIN YRAN"/>
    <property type="match status" value="1"/>
</dbReference>
<dbReference type="EMBL" id="UESZ01000001">
    <property type="protein sequence ID" value="SSA34683.1"/>
    <property type="molecule type" value="Genomic_DNA"/>
</dbReference>
<keyword evidence="3" id="KW-0255">Endonuclease</keyword>
<keyword evidence="3" id="KW-0540">Nuclease</keyword>
<dbReference type="Pfam" id="PF02021">
    <property type="entry name" value="UPF0102"/>
    <property type="match status" value="1"/>
</dbReference>
<organism evidence="3 4">
    <name type="scientific">Branchiibius hedensis</name>
    <dbReference type="NCBI Taxonomy" id="672460"/>
    <lineage>
        <taxon>Bacteria</taxon>
        <taxon>Bacillati</taxon>
        <taxon>Actinomycetota</taxon>
        <taxon>Actinomycetes</taxon>
        <taxon>Micrococcales</taxon>
        <taxon>Dermacoccaceae</taxon>
        <taxon>Branchiibius</taxon>
    </lineage>
</organism>
<comment type="similarity">
    <text evidence="1 2">Belongs to the UPF0102 family.</text>
</comment>
<dbReference type="NCBIfam" id="NF009154">
    <property type="entry name" value="PRK12497.3-3"/>
    <property type="match status" value="1"/>
</dbReference>
<protein>
    <recommendedName>
        <fullName evidence="2">UPF0102 protein SAMN04489750_2008</fullName>
    </recommendedName>
</protein>